<comment type="similarity">
    <text evidence="5">Belongs to the class I-like SAM-binding methyltransferase superfamily. C5-methyltransferase family.</text>
</comment>
<evidence type="ECO:0000256" key="2">
    <source>
        <dbReference type="ARBA" id="ARBA00022603"/>
    </source>
</evidence>
<dbReference type="PRINTS" id="PR00105">
    <property type="entry name" value="C5METTRFRASE"/>
</dbReference>
<dbReference type="PANTHER" id="PTHR10629:SF52">
    <property type="entry name" value="DNA (CYTOSINE-5)-METHYLTRANSFERASE 1"/>
    <property type="match status" value="1"/>
</dbReference>
<accession>A0A0N0RT43</accession>
<dbReference type="GO" id="GO:0003886">
    <property type="term" value="F:DNA (cytosine-5-)-methyltransferase activity"/>
    <property type="evidence" value="ECO:0007669"/>
    <property type="project" value="UniProtKB-EC"/>
</dbReference>
<feature type="region of interest" description="Disordered" evidence="6">
    <location>
        <begin position="27"/>
        <end position="47"/>
    </location>
</feature>
<reference evidence="7 8" key="1">
    <citation type="submission" date="2015-07" db="EMBL/GenBank/DDBJ databases">
        <title>The genome of the fungus Escovopsis weberi, a specialized disease agent of ant agriculture.</title>
        <authorList>
            <person name="de Man T.J."/>
            <person name="Stajich J.E."/>
            <person name="Kubicek C.P."/>
            <person name="Chenthamara K."/>
            <person name="Atanasova L."/>
            <person name="Druzhinina I.S."/>
            <person name="Birnbaum S."/>
            <person name="Barribeau S.M."/>
            <person name="Teiling C."/>
            <person name="Suen G."/>
            <person name="Currie C."/>
            <person name="Gerardo N.M."/>
        </authorList>
    </citation>
    <scope>NUCLEOTIDE SEQUENCE [LARGE SCALE GENOMIC DNA]</scope>
</reference>
<dbReference type="Proteomes" id="UP000053831">
    <property type="component" value="Unassembled WGS sequence"/>
</dbReference>
<keyword evidence="8" id="KW-1185">Reference proteome</keyword>
<evidence type="ECO:0000256" key="3">
    <source>
        <dbReference type="ARBA" id="ARBA00022679"/>
    </source>
</evidence>
<dbReference type="InterPro" id="IPR031303">
    <property type="entry name" value="C5_meth_CS"/>
</dbReference>
<keyword evidence="4 5" id="KW-0949">S-adenosyl-L-methionine</keyword>
<evidence type="ECO:0000256" key="1">
    <source>
        <dbReference type="ARBA" id="ARBA00011975"/>
    </source>
</evidence>
<evidence type="ECO:0000313" key="7">
    <source>
        <dbReference type="EMBL" id="KOS18095.1"/>
    </source>
</evidence>
<dbReference type="Gene3D" id="3.90.120.10">
    <property type="entry name" value="DNA Methylase, subunit A, domain 2"/>
    <property type="match status" value="1"/>
</dbReference>
<dbReference type="InterPro" id="IPR029063">
    <property type="entry name" value="SAM-dependent_MTases_sf"/>
</dbReference>
<dbReference type="EC" id="2.1.1.37" evidence="1"/>
<keyword evidence="2 5" id="KW-0489">Methyltransferase</keyword>
<keyword evidence="3 5" id="KW-0808">Transferase</keyword>
<dbReference type="OrthoDB" id="414133at2759"/>
<dbReference type="STRING" id="150374.A0A0N0RT43"/>
<dbReference type="PROSITE" id="PS00095">
    <property type="entry name" value="C5_MTASE_2"/>
    <property type="match status" value="1"/>
</dbReference>
<sequence length="646" mass="72140">MPPSRALRRHTSDGGVQFLNSRTFARNSRSSSVESSVTAGREASEPAEYRDDEVIDLDAYEADLASPGLLQAGELPLESFRLACGTVIRREDLIQIRPFSLGAYKVEFVLVKIIAQDRAGTKKIRGVPLARSRTLAGTLPKKINEISMILHVQRLGNVAAQPHLVDVGPGLIEERRTLILTNSLYRDQPYNPWASFQNIEEGDPRRRMVELHGHLVCRWKLVIYFTPHGRTGRPEETAFERVLESEVRQQQHRESEGLICERWRGGRIRGGSWRPNAFGQKYTLFDSFSGAGGVSRGAQSSGFHIQGAVDKSPEVWDTYRLNFSTELFKMSIDEFILATRDRIIRPDVLHLSPPCQFFSPAHTHVSANDDTNIFALFSCHTLIDKLRPRLITLEQTFGITHDRHGHYLSRLIGDFTELGYSVRWKIVRLAAWGLAQSRKRLIMIAAGPGERLPPFPDDTHSETGAGGLKRFTTVRQAISGLRRGDDLHNVASTKHHYPPRPRLNADGLMGTITTGGGEAYYPDGTRDFTLREYACLQGFPQNHRFSGNITSIRRQIGNAFPPNTVQVLYRHLNDWLLKEDGISGVGPPRNTHVVTVDDDDVVDSEDVMEVSRGSQQSSFGVGSLPEMEDIIAIDAASGSSAFIDLT</sequence>
<dbReference type="GO" id="GO:0032259">
    <property type="term" value="P:methylation"/>
    <property type="evidence" value="ECO:0007669"/>
    <property type="project" value="UniProtKB-KW"/>
</dbReference>
<dbReference type="EMBL" id="LGSR01000022">
    <property type="protein sequence ID" value="KOS18095.1"/>
    <property type="molecule type" value="Genomic_DNA"/>
</dbReference>
<dbReference type="Gene3D" id="3.40.50.150">
    <property type="entry name" value="Vaccinia Virus protein VP39"/>
    <property type="match status" value="1"/>
</dbReference>
<evidence type="ECO:0000256" key="6">
    <source>
        <dbReference type="SAM" id="MobiDB-lite"/>
    </source>
</evidence>
<dbReference type="GO" id="GO:0005634">
    <property type="term" value="C:nucleus"/>
    <property type="evidence" value="ECO:0007669"/>
    <property type="project" value="TreeGrafter"/>
</dbReference>
<dbReference type="GO" id="GO:0044027">
    <property type="term" value="P:negative regulation of gene expression via chromosomal CpG island methylation"/>
    <property type="evidence" value="ECO:0007669"/>
    <property type="project" value="TreeGrafter"/>
</dbReference>
<dbReference type="PANTHER" id="PTHR10629">
    <property type="entry name" value="CYTOSINE-SPECIFIC METHYLTRANSFERASE"/>
    <property type="match status" value="1"/>
</dbReference>
<dbReference type="AlphaFoldDB" id="A0A0N0RT43"/>
<dbReference type="SUPFAM" id="SSF53335">
    <property type="entry name" value="S-adenosyl-L-methionine-dependent methyltransferases"/>
    <property type="match status" value="1"/>
</dbReference>
<dbReference type="InterPro" id="IPR050390">
    <property type="entry name" value="C5-Methyltransferase"/>
</dbReference>
<dbReference type="PROSITE" id="PS51679">
    <property type="entry name" value="SAM_MT_C5"/>
    <property type="match status" value="1"/>
</dbReference>
<name>A0A0N0RT43_ESCWE</name>
<protein>
    <recommendedName>
        <fullName evidence="1">DNA (cytosine-5-)-methyltransferase</fullName>
        <ecNumber evidence="1">2.1.1.37</ecNumber>
    </recommendedName>
</protein>
<dbReference type="InterPro" id="IPR001525">
    <property type="entry name" value="C5_MeTfrase"/>
</dbReference>
<evidence type="ECO:0000256" key="4">
    <source>
        <dbReference type="ARBA" id="ARBA00022691"/>
    </source>
</evidence>
<gene>
    <name evidence="7" type="ORF">ESCO_003259</name>
</gene>
<evidence type="ECO:0000313" key="8">
    <source>
        <dbReference type="Proteomes" id="UP000053831"/>
    </source>
</evidence>
<dbReference type="Pfam" id="PF00145">
    <property type="entry name" value="DNA_methylase"/>
    <property type="match status" value="2"/>
</dbReference>
<organism evidence="7 8">
    <name type="scientific">Escovopsis weberi</name>
    <dbReference type="NCBI Taxonomy" id="150374"/>
    <lineage>
        <taxon>Eukaryota</taxon>
        <taxon>Fungi</taxon>
        <taxon>Dikarya</taxon>
        <taxon>Ascomycota</taxon>
        <taxon>Pezizomycotina</taxon>
        <taxon>Sordariomycetes</taxon>
        <taxon>Hypocreomycetidae</taxon>
        <taxon>Hypocreales</taxon>
        <taxon>Hypocreaceae</taxon>
        <taxon>Escovopsis</taxon>
    </lineage>
</organism>
<dbReference type="GO" id="GO:0003677">
    <property type="term" value="F:DNA binding"/>
    <property type="evidence" value="ECO:0007669"/>
    <property type="project" value="TreeGrafter"/>
</dbReference>
<evidence type="ECO:0000256" key="5">
    <source>
        <dbReference type="PROSITE-ProRule" id="PRU01016"/>
    </source>
</evidence>
<feature type="compositionally biased region" description="Low complexity" evidence="6">
    <location>
        <begin position="28"/>
        <end position="37"/>
    </location>
</feature>
<comment type="caution">
    <text evidence="7">The sequence shown here is derived from an EMBL/GenBank/DDBJ whole genome shotgun (WGS) entry which is preliminary data.</text>
</comment>
<feature type="active site" evidence="5">
    <location>
        <position position="355"/>
    </location>
</feature>
<proteinExistence type="inferred from homology"/>